<feature type="region of interest" description="Disordered" evidence="1">
    <location>
        <begin position="266"/>
        <end position="311"/>
    </location>
</feature>
<dbReference type="Proteomes" id="UP000603352">
    <property type="component" value="Unassembled WGS sequence"/>
</dbReference>
<protein>
    <submittedName>
        <fullName evidence="2">Uncharacterized protein</fullName>
    </submittedName>
</protein>
<dbReference type="EMBL" id="BMDZ01000073">
    <property type="protein sequence ID" value="GGB57676.1"/>
    <property type="molecule type" value="Genomic_DNA"/>
</dbReference>
<sequence length="311" mass="33419">MQHSGRSPGWERTVGGIADGPAGPRPGTGMMAEPALLCQTMSQDNDDITRLTAFSLGAEGPEIRPAPVDRDWMDATPEGFAYRCLPLAVANAWGWELLAPAGFSAVWTGGAAPGDVVVSPDDPARQPATGHFGSGILTFHVPWLFRTAGEVALMVQGPLNRPKDAIAPLSGLVETGWSPFGFTMNWRFTRAQTPIRFETGEPFAAIIPVLPSLMEAMRPDIRPIDSDPATARAHAAFVEGRSRFLNDLGQEDSAARRAGWQKDYFRGRAPDGAGPQMVPHRTKLRLRPFERMTTADPDPADADPEDGPAAG</sequence>
<proteinExistence type="predicted"/>
<accession>A0ABQ1J1F9</accession>
<feature type="compositionally biased region" description="Acidic residues" evidence="1">
    <location>
        <begin position="298"/>
        <end position="311"/>
    </location>
</feature>
<keyword evidence="3" id="KW-1185">Reference proteome</keyword>
<evidence type="ECO:0000256" key="1">
    <source>
        <dbReference type="SAM" id="MobiDB-lite"/>
    </source>
</evidence>
<evidence type="ECO:0000313" key="2">
    <source>
        <dbReference type="EMBL" id="GGB57676.1"/>
    </source>
</evidence>
<gene>
    <name evidence="2" type="ORF">GCM10011505_43200</name>
</gene>
<comment type="caution">
    <text evidence="2">The sequence shown here is derived from an EMBL/GenBank/DDBJ whole genome shotgun (WGS) entry which is preliminary data.</text>
</comment>
<evidence type="ECO:0000313" key="3">
    <source>
        <dbReference type="Proteomes" id="UP000603352"/>
    </source>
</evidence>
<dbReference type="InterPro" id="IPR045709">
    <property type="entry name" value="DUF6065"/>
</dbReference>
<name>A0ABQ1J1F9_9PROT</name>
<dbReference type="Pfam" id="PF19541">
    <property type="entry name" value="DUF6065"/>
    <property type="match status" value="1"/>
</dbReference>
<reference evidence="3" key="1">
    <citation type="journal article" date="2019" name="Int. J. Syst. Evol. Microbiol.">
        <title>The Global Catalogue of Microorganisms (GCM) 10K type strain sequencing project: providing services to taxonomists for standard genome sequencing and annotation.</title>
        <authorList>
            <consortium name="The Broad Institute Genomics Platform"/>
            <consortium name="The Broad Institute Genome Sequencing Center for Infectious Disease"/>
            <person name="Wu L."/>
            <person name="Ma J."/>
        </authorList>
    </citation>
    <scope>NUCLEOTIDE SEQUENCE [LARGE SCALE GENOMIC DNA]</scope>
    <source>
        <strain evidence="3">CGMCC 1.10188</strain>
    </source>
</reference>
<feature type="region of interest" description="Disordered" evidence="1">
    <location>
        <begin position="1"/>
        <end position="23"/>
    </location>
</feature>
<organism evidence="2 3">
    <name type="scientific">Tistrella bauzanensis</name>
    <dbReference type="NCBI Taxonomy" id="657419"/>
    <lineage>
        <taxon>Bacteria</taxon>
        <taxon>Pseudomonadati</taxon>
        <taxon>Pseudomonadota</taxon>
        <taxon>Alphaproteobacteria</taxon>
        <taxon>Geminicoccales</taxon>
        <taxon>Geminicoccaceae</taxon>
        <taxon>Tistrella</taxon>
    </lineage>
</organism>